<dbReference type="PROSITE" id="PS50893">
    <property type="entry name" value="ABC_TRANSPORTER_2"/>
    <property type="match status" value="1"/>
</dbReference>
<dbReference type="Gene3D" id="1.20.1560.10">
    <property type="entry name" value="ABC transporter type 1, transmembrane domain"/>
    <property type="match status" value="1"/>
</dbReference>
<dbReference type="Proteomes" id="UP000179807">
    <property type="component" value="Unassembled WGS sequence"/>
</dbReference>
<evidence type="ECO:0000256" key="5">
    <source>
        <dbReference type="ARBA" id="ARBA00022840"/>
    </source>
</evidence>
<feature type="domain" description="ABC transmembrane type-1" evidence="10">
    <location>
        <begin position="39"/>
        <end position="326"/>
    </location>
</feature>
<evidence type="ECO:0000256" key="4">
    <source>
        <dbReference type="ARBA" id="ARBA00022741"/>
    </source>
</evidence>
<dbReference type="GeneID" id="94833611"/>
<name>A0A1J4KRA2_9EUKA</name>
<keyword evidence="6 8" id="KW-1133">Transmembrane helix</keyword>
<dbReference type="VEuPathDB" id="TrichDB:TRFO_16326"/>
<dbReference type="PROSITE" id="PS00211">
    <property type="entry name" value="ABC_TRANSPORTER_1"/>
    <property type="match status" value="1"/>
</dbReference>
<dbReference type="Gene3D" id="3.40.50.300">
    <property type="entry name" value="P-loop containing nucleotide triphosphate hydrolases"/>
    <property type="match status" value="1"/>
</dbReference>
<dbReference type="OrthoDB" id="6500128at2759"/>
<dbReference type="FunFam" id="3.40.50.300:FF:000218">
    <property type="entry name" value="Multidrug ABC transporter ATP-binding protein"/>
    <property type="match status" value="1"/>
</dbReference>
<evidence type="ECO:0000256" key="1">
    <source>
        <dbReference type="ARBA" id="ARBA00004141"/>
    </source>
</evidence>
<keyword evidence="5" id="KW-0067">ATP-binding</keyword>
<dbReference type="InterPro" id="IPR011527">
    <property type="entry name" value="ABC1_TM_dom"/>
</dbReference>
<dbReference type="GO" id="GO:0005743">
    <property type="term" value="C:mitochondrial inner membrane"/>
    <property type="evidence" value="ECO:0007669"/>
    <property type="project" value="TreeGrafter"/>
</dbReference>
<dbReference type="GO" id="GO:0005524">
    <property type="term" value="F:ATP binding"/>
    <property type="evidence" value="ECO:0007669"/>
    <property type="project" value="UniProtKB-KW"/>
</dbReference>
<dbReference type="InterPro" id="IPR017871">
    <property type="entry name" value="ABC_transporter-like_CS"/>
</dbReference>
<evidence type="ECO:0000256" key="6">
    <source>
        <dbReference type="ARBA" id="ARBA00022989"/>
    </source>
</evidence>
<dbReference type="RefSeq" id="XP_068366600.1">
    <property type="nucleotide sequence ID" value="XM_068498907.1"/>
</dbReference>
<dbReference type="CDD" id="cd18577">
    <property type="entry name" value="ABC_6TM_Pgp_ABCB1_D1_like"/>
    <property type="match status" value="1"/>
</dbReference>
<comment type="caution">
    <text evidence="11">The sequence shown here is derived from an EMBL/GenBank/DDBJ whole genome shotgun (WGS) entry which is preliminary data.</text>
</comment>
<evidence type="ECO:0000256" key="2">
    <source>
        <dbReference type="ARBA" id="ARBA00007577"/>
    </source>
</evidence>
<comment type="similarity">
    <text evidence="2">Belongs to the ABC transporter superfamily. ABCB family. Multidrug resistance exporter (TC 3.A.1.201) subfamily.</text>
</comment>
<dbReference type="AlphaFoldDB" id="A0A1J4KRA2"/>
<dbReference type="InterPro" id="IPR027417">
    <property type="entry name" value="P-loop_NTPase"/>
</dbReference>
<keyword evidence="3 8" id="KW-0812">Transmembrane</keyword>
<keyword evidence="7 8" id="KW-0472">Membrane</keyword>
<keyword evidence="12" id="KW-1185">Reference proteome</keyword>
<evidence type="ECO:0000256" key="3">
    <source>
        <dbReference type="ARBA" id="ARBA00022692"/>
    </source>
</evidence>
<feature type="transmembrane region" description="Helical" evidence="8">
    <location>
        <begin position="181"/>
        <end position="198"/>
    </location>
</feature>
<dbReference type="SUPFAM" id="SSF90123">
    <property type="entry name" value="ABC transporter transmembrane region"/>
    <property type="match status" value="1"/>
</dbReference>
<evidence type="ECO:0000259" key="10">
    <source>
        <dbReference type="PROSITE" id="PS50929"/>
    </source>
</evidence>
<evidence type="ECO:0000313" key="12">
    <source>
        <dbReference type="Proteomes" id="UP000179807"/>
    </source>
</evidence>
<evidence type="ECO:0000256" key="7">
    <source>
        <dbReference type="ARBA" id="ARBA00023136"/>
    </source>
</evidence>
<feature type="transmembrane region" description="Helical" evidence="8">
    <location>
        <begin position="300"/>
        <end position="321"/>
    </location>
</feature>
<feature type="transmembrane region" description="Helical" evidence="8">
    <location>
        <begin position="266"/>
        <end position="288"/>
    </location>
</feature>
<proteinExistence type="inferred from homology"/>
<sequence length="596" mass="66799">MDVADVKIFRDQGSADEVVAKGNESLRFLKFYKNKWLLVVCTIFSIAGGACPVVLTWFMAQGVTSFTNPSTPFIESMVDYIMIMFYFILGLMVVMGASYGFRGIAIPYCTHDIRCAIVHNLLKQEIEYFDSVSTGVLVSRISEDVTFALDTYIGKVQDFIFFNATIVTSIIFSFVACWRLALISLAAYPLCLLVYVIGEKSAQKLWIQFRDSSEIAASKAEEVITSFRTVKSFDNELYEAKIYNDNLENDHILICKTSRVQGFKNFFLELIIWGLIPVIMWYGAYILVNKPEYGLEFGNLFIIASCGLYSTIGVSNLFNILDNFKKANIAGAKILSLIEKKPKRDLSKGKTKNKKLNGKIEFRNVSFKYATRDAQVLNELSFTINQGETVAFVGESGCGKTTTLHLLQRFYEPTSGEILIDGIDIKKLSSKYLRSQISVVPQNPTLFSMSIIDNIRFSKVDATDEETMEAARIGNAHNFINELPDAYNTMVTQANLSGGQKQRVCLSRAILANAPILLLDEATASLDTESEQLVQQSLEEYRSGKTAIIVAHRLATVKNADKILVFKAGKIIESGKHEELLSKNSYYSDLIKHQLH</sequence>
<dbReference type="EMBL" id="MLAK01000519">
    <property type="protein sequence ID" value="OHT13464.1"/>
    <property type="molecule type" value="Genomic_DNA"/>
</dbReference>
<dbReference type="Pfam" id="PF00664">
    <property type="entry name" value="ABC_membrane"/>
    <property type="match status" value="1"/>
</dbReference>
<dbReference type="Pfam" id="PF00005">
    <property type="entry name" value="ABC_tran"/>
    <property type="match status" value="1"/>
</dbReference>
<dbReference type="GO" id="GO:0015421">
    <property type="term" value="F:ABC-type oligopeptide transporter activity"/>
    <property type="evidence" value="ECO:0007669"/>
    <property type="project" value="TreeGrafter"/>
</dbReference>
<dbReference type="InterPro" id="IPR003439">
    <property type="entry name" value="ABC_transporter-like_ATP-bd"/>
</dbReference>
<dbReference type="PANTHER" id="PTHR43394">
    <property type="entry name" value="ATP-DEPENDENT PERMEASE MDL1, MITOCHONDRIAL"/>
    <property type="match status" value="1"/>
</dbReference>
<dbReference type="PANTHER" id="PTHR43394:SF27">
    <property type="entry name" value="ATP-DEPENDENT TRANSLOCASE ABCB1-LIKE"/>
    <property type="match status" value="1"/>
</dbReference>
<feature type="transmembrane region" description="Helical" evidence="8">
    <location>
        <begin position="36"/>
        <end position="60"/>
    </location>
</feature>
<feature type="transmembrane region" description="Helical" evidence="8">
    <location>
        <begin position="159"/>
        <end position="175"/>
    </location>
</feature>
<evidence type="ECO:0000259" key="9">
    <source>
        <dbReference type="PROSITE" id="PS50893"/>
    </source>
</evidence>
<evidence type="ECO:0000256" key="8">
    <source>
        <dbReference type="SAM" id="Phobius"/>
    </source>
</evidence>
<dbReference type="GO" id="GO:0016887">
    <property type="term" value="F:ATP hydrolysis activity"/>
    <property type="evidence" value="ECO:0007669"/>
    <property type="project" value="InterPro"/>
</dbReference>
<feature type="domain" description="ABC transporter" evidence="9">
    <location>
        <begin position="360"/>
        <end position="593"/>
    </location>
</feature>
<dbReference type="SUPFAM" id="SSF52540">
    <property type="entry name" value="P-loop containing nucleoside triphosphate hydrolases"/>
    <property type="match status" value="1"/>
</dbReference>
<reference evidence="11" key="1">
    <citation type="submission" date="2016-10" db="EMBL/GenBank/DDBJ databases">
        <authorList>
            <person name="Benchimol M."/>
            <person name="Almeida L.G."/>
            <person name="Vasconcelos A.T."/>
            <person name="Perreira-Neves A."/>
            <person name="Rosa I.A."/>
            <person name="Tasca T."/>
            <person name="Bogo M.R."/>
            <person name="de Souza W."/>
        </authorList>
    </citation>
    <scope>NUCLEOTIDE SEQUENCE [LARGE SCALE GENOMIC DNA]</scope>
    <source>
        <strain evidence="11">K</strain>
    </source>
</reference>
<gene>
    <name evidence="11" type="ORF">TRFO_16326</name>
</gene>
<dbReference type="InterPro" id="IPR039421">
    <property type="entry name" value="Type_1_exporter"/>
</dbReference>
<dbReference type="SMART" id="SM00382">
    <property type="entry name" value="AAA"/>
    <property type="match status" value="1"/>
</dbReference>
<comment type="subcellular location">
    <subcellularLocation>
        <location evidence="1">Membrane</location>
        <topology evidence="1">Multi-pass membrane protein</topology>
    </subcellularLocation>
</comment>
<keyword evidence="4" id="KW-0547">Nucleotide-binding</keyword>
<dbReference type="PROSITE" id="PS50929">
    <property type="entry name" value="ABC_TM1F"/>
    <property type="match status" value="1"/>
</dbReference>
<dbReference type="InterPro" id="IPR003593">
    <property type="entry name" value="AAA+_ATPase"/>
</dbReference>
<feature type="transmembrane region" description="Helical" evidence="8">
    <location>
        <begin position="80"/>
        <end position="101"/>
    </location>
</feature>
<protein>
    <submittedName>
        <fullName evidence="11">ABC transporter family protein</fullName>
    </submittedName>
</protein>
<evidence type="ECO:0000313" key="11">
    <source>
        <dbReference type="EMBL" id="OHT13464.1"/>
    </source>
</evidence>
<dbReference type="GO" id="GO:0090374">
    <property type="term" value="P:oligopeptide export from mitochondrion"/>
    <property type="evidence" value="ECO:0007669"/>
    <property type="project" value="TreeGrafter"/>
</dbReference>
<dbReference type="InterPro" id="IPR036640">
    <property type="entry name" value="ABC1_TM_sf"/>
</dbReference>
<accession>A0A1J4KRA2</accession>
<organism evidence="11 12">
    <name type="scientific">Tritrichomonas foetus</name>
    <dbReference type="NCBI Taxonomy" id="1144522"/>
    <lineage>
        <taxon>Eukaryota</taxon>
        <taxon>Metamonada</taxon>
        <taxon>Parabasalia</taxon>
        <taxon>Tritrichomonadida</taxon>
        <taxon>Tritrichomonadidae</taxon>
        <taxon>Tritrichomonas</taxon>
    </lineage>
</organism>